<dbReference type="EMBL" id="QKTW01000009">
    <property type="protein sequence ID" value="PZF73965.1"/>
    <property type="molecule type" value="Genomic_DNA"/>
</dbReference>
<dbReference type="Proteomes" id="UP000248745">
    <property type="component" value="Unassembled WGS sequence"/>
</dbReference>
<dbReference type="SMART" id="SM00530">
    <property type="entry name" value="HTH_XRE"/>
    <property type="match status" value="1"/>
</dbReference>
<dbReference type="SUPFAM" id="SSF47413">
    <property type="entry name" value="lambda repressor-like DNA-binding domains"/>
    <property type="match status" value="1"/>
</dbReference>
<organism evidence="2 3">
    <name type="scientific">Taibaiella soli</name>
    <dbReference type="NCBI Taxonomy" id="1649169"/>
    <lineage>
        <taxon>Bacteria</taxon>
        <taxon>Pseudomonadati</taxon>
        <taxon>Bacteroidota</taxon>
        <taxon>Chitinophagia</taxon>
        <taxon>Chitinophagales</taxon>
        <taxon>Chitinophagaceae</taxon>
        <taxon>Taibaiella</taxon>
    </lineage>
</organism>
<dbReference type="OrthoDB" id="1442960at2"/>
<accession>A0A2W2AEQ8</accession>
<dbReference type="Pfam" id="PF01381">
    <property type="entry name" value="HTH_3"/>
    <property type="match status" value="1"/>
</dbReference>
<gene>
    <name evidence="2" type="ORF">DN068_06405</name>
</gene>
<dbReference type="Gene3D" id="1.10.260.40">
    <property type="entry name" value="lambda repressor-like DNA-binding domains"/>
    <property type="match status" value="1"/>
</dbReference>
<dbReference type="PROSITE" id="PS50943">
    <property type="entry name" value="HTH_CROC1"/>
    <property type="match status" value="1"/>
</dbReference>
<proteinExistence type="predicted"/>
<reference evidence="2 3" key="1">
    <citation type="submission" date="2018-06" db="EMBL/GenBank/DDBJ databases">
        <title>Mucibacter soli gen. nov., sp. nov., a new member of the family Chitinophagaceae producing mucin.</title>
        <authorList>
            <person name="Kim M.-K."/>
            <person name="Park S."/>
            <person name="Kim T.-S."/>
            <person name="Joung Y."/>
            <person name="Han J.-H."/>
            <person name="Kim S.B."/>
        </authorList>
    </citation>
    <scope>NUCLEOTIDE SEQUENCE [LARGE SCALE GENOMIC DNA]</scope>
    <source>
        <strain evidence="2 3">R1-15</strain>
    </source>
</reference>
<dbReference type="GO" id="GO:0003677">
    <property type="term" value="F:DNA binding"/>
    <property type="evidence" value="ECO:0007669"/>
    <property type="project" value="InterPro"/>
</dbReference>
<keyword evidence="3" id="KW-1185">Reference proteome</keyword>
<dbReference type="InterPro" id="IPR001387">
    <property type="entry name" value="Cro/C1-type_HTH"/>
</dbReference>
<name>A0A2W2AEQ8_9BACT</name>
<dbReference type="InterPro" id="IPR010982">
    <property type="entry name" value="Lambda_DNA-bd_dom_sf"/>
</dbReference>
<evidence type="ECO:0000313" key="2">
    <source>
        <dbReference type="EMBL" id="PZF73965.1"/>
    </source>
</evidence>
<dbReference type="AlphaFoldDB" id="A0A2W2AEQ8"/>
<dbReference type="CDD" id="cd00093">
    <property type="entry name" value="HTH_XRE"/>
    <property type="match status" value="1"/>
</dbReference>
<feature type="domain" description="HTH cro/C1-type" evidence="1">
    <location>
        <begin position="13"/>
        <end position="66"/>
    </location>
</feature>
<sequence>MKAVPEMHIGKKVKRIRAFRGLTQQDLANAIGKTRSLISHLERTGEVSKYTLKEIADVLQISVELLEDEPEVGLTNVNEAPTPYGNVTEAEKMIVQLQKEIIHLRENMARQWQLIFELSKRFVDKVDNDDKEGDPQKA</sequence>
<protein>
    <recommendedName>
        <fullName evidence="1">HTH cro/C1-type domain-containing protein</fullName>
    </recommendedName>
</protein>
<dbReference type="RefSeq" id="WP_110998063.1">
    <property type="nucleotide sequence ID" value="NZ_QKTW01000009.1"/>
</dbReference>
<evidence type="ECO:0000259" key="1">
    <source>
        <dbReference type="PROSITE" id="PS50943"/>
    </source>
</evidence>
<comment type="caution">
    <text evidence="2">The sequence shown here is derived from an EMBL/GenBank/DDBJ whole genome shotgun (WGS) entry which is preliminary data.</text>
</comment>
<evidence type="ECO:0000313" key="3">
    <source>
        <dbReference type="Proteomes" id="UP000248745"/>
    </source>
</evidence>